<gene>
    <name evidence="6" type="ORF">ER308_05785</name>
</gene>
<evidence type="ECO:0000313" key="6">
    <source>
        <dbReference type="EMBL" id="QBI19099.1"/>
    </source>
</evidence>
<evidence type="ECO:0000313" key="7">
    <source>
        <dbReference type="Proteomes" id="UP000291469"/>
    </source>
</evidence>
<sequence>MQETGATGRGGARGGVGRGIGPRASEDRGRLDRQGLPVRQVLSATSLAAAEVLAGREGLERPVERLNVMEVPDILPWVKPREFLLTTAYPLREDPERLPGLVAQLADRGLAGMGVKMGRYLDDLPSGLLDVADELAFPIVRLPDHVGFDDILNEVLTEILNRQASVLARSEETHRALLQIALSGGGWPEIARDLSELLESAVLLSDADRTVQAAAGLDGLKGALRDEGILEGTTVLATDIAAELDRSGPGAEVGRGSVRAIGAPIRAGARLHGRILTVEGARELDAGDVIALENAATVAALVVTKEAAVAAVESKYAADFLHDLIAGRVADETDVATRASALGWQLDRPLVTLVAAPEPSAPGPDDDLTERTAAALRTAVLPGDPGAAVVPLSGSVVVLAGAPDTADETRRLASTLASEGRENAGRPIGIGVSRPVDGALELATSYEQAERALRIGREIAGAGAVAHFDDLGADRLLSLIPDQEELRAFADEVLGPVAGEAPDDRELRRTLLVLLEEHLNVAASARRLHVHYNTLRYRIDKLERLLGPFTSDPRLRLDLQLGLRILPRFRLVPPRD</sequence>
<evidence type="ECO:0000256" key="1">
    <source>
        <dbReference type="ARBA" id="ARBA00006754"/>
    </source>
</evidence>
<evidence type="ECO:0000256" key="2">
    <source>
        <dbReference type="SAM" id="MobiDB-lite"/>
    </source>
</evidence>
<dbReference type="InterPro" id="IPR042070">
    <property type="entry name" value="PucR_C-HTH_sf"/>
</dbReference>
<dbReference type="KEGG" id="erz:ER308_05785"/>
<evidence type="ECO:0000259" key="4">
    <source>
        <dbReference type="Pfam" id="PF13556"/>
    </source>
</evidence>
<dbReference type="PANTHER" id="PTHR33744">
    <property type="entry name" value="CARBOHYDRATE DIACID REGULATOR"/>
    <property type="match status" value="1"/>
</dbReference>
<evidence type="ECO:0000259" key="5">
    <source>
        <dbReference type="Pfam" id="PF17853"/>
    </source>
</evidence>
<dbReference type="EMBL" id="CP036402">
    <property type="protein sequence ID" value="QBI19099.1"/>
    <property type="molecule type" value="Genomic_DNA"/>
</dbReference>
<dbReference type="InterPro" id="IPR025736">
    <property type="entry name" value="PucR_C-HTH_dom"/>
</dbReference>
<feature type="compositionally biased region" description="Basic and acidic residues" evidence="2">
    <location>
        <begin position="24"/>
        <end position="33"/>
    </location>
</feature>
<organism evidence="6 7">
    <name type="scientific">Egibacter rhizosphaerae</name>
    <dbReference type="NCBI Taxonomy" id="1670831"/>
    <lineage>
        <taxon>Bacteria</taxon>
        <taxon>Bacillati</taxon>
        <taxon>Actinomycetota</taxon>
        <taxon>Nitriliruptoria</taxon>
        <taxon>Egibacterales</taxon>
        <taxon>Egibacteraceae</taxon>
        <taxon>Egibacter</taxon>
    </lineage>
</organism>
<feature type="domain" description="CdaR GGDEF-like" evidence="5">
    <location>
        <begin position="327"/>
        <end position="455"/>
    </location>
</feature>
<dbReference type="Gene3D" id="1.10.10.2840">
    <property type="entry name" value="PucR C-terminal helix-turn-helix domain"/>
    <property type="match status" value="1"/>
</dbReference>
<feature type="region of interest" description="Disordered" evidence="2">
    <location>
        <begin position="1"/>
        <end position="34"/>
    </location>
</feature>
<dbReference type="Pfam" id="PF07905">
    <property type="entry name" value="PucR"/>
    <property type="match status" value="1"/>
</dbReference>
<keyword evidence="7" id="KW-1185">Reference proteome</keyword>
<dbReference type="PANTHER" id="PTHR33744:SF1">
    <property type="entry name" value="DNA-BINDING TRANSCRIPTIONAL ACTIVATOR ADER"/>
    <property type="match status" value="1"/>
</dbReference>
<dbReference type="Pfam" id="PF17853">
    <property type="entry name" value="GGDEF_2"/>
    <property type="match status" value="1"/>
</dbReference>
<accession>A0A411YD17</accession>
<dbReference type="InterPro" id="IPR041522">
    <property type="entry name" value="CdaR_GGDEF"/>
</dbReference>
<dbReference type="Proteomes" id="UP000291469">
    <property type="component" value="Chromosome"/>
</dbReference>
<dbReference type="InterPro" id="IPR012914">
    <property type="entry name" value="PucR_dom"/>
</dbReference>
<protein>
    <submittedName>
        <fullName evidence="6">PucR family transcriptional regulator</fullName>
    </submittedName>
</protein>
<feature type="domain" description="PucR C-terminal helix-turn-helix" evidence="4">
    <location>
        <begin position="507"/>
        <end position="565"/>
    </location>
</feature>
<dbReference type="Pfam" id="PF13556">
    <property type="entry name" value="HTH_30"/>
    <property type="match status" value="1"/>
</dbReference>
<dbReference type="OrthoDB" id="8026818at2"/>
<comment type="similarity">
    <text evidence="1">Belongs to the CdaR family.</text>
</comment>
<evidence type="ECO:0000259" key="3">
    <source>
        <dbReference type="Pfam" id="PF07905"/>
    </source>
</evidence>
<name>A0A411YD17_9ACTN</name>
<feature type="domain" description="Purine catabolism PurC-like" evidence="3">
    <location>
        <begin position="40"/>
        <end position="159"/>
    </location>
</feature>
<feature type="compositionally biased region" description="Gly residues" evidence="2">
    <location>
        <begin position="7"/>
        <end position="20"/>
    </location>
</feature>
<dbReference type="InterPro" id="IPR051448">
    <property type="entry name" value="CdaR-like_regulators"/>
</dbReference>
<proteinExistence type="inferred from homology"/>
<reference evidence="6 7" key="1">
    <citation type="submission" date="2019-01" db="EMBL/GenBank/DDBJ databases">
        <title>Egibacter rhizosphaerae EGI 80759T.</title>
        <authorList>
            <person name="Chen D.-D."/>
            <person name="Tian Y."/>
            <person name="Jiao J.-Y."/>
            <person name="Zhang X.-T."/>
            <person name="Zhang Y.-G."/>
            <person name="Zhang Y."/>
            <person name="Xiao M."/>
            <person name="Shu W.-S."/>
            <person name="Li W.-J."/>
        </authorList>
    </citation>
    <scope>NUCLEOTIDE SEQUENCE [LARGE SCALE GENOMIC DNA]</scope>
    <source>
        <strain evidence="6 7">EGI 80759</strain>
    </source>
</reference>
<dbReference type="AlphaFoldDB" id="A0A411YD17"/>